<dbReference type="Pfam" id="PF09983">
    <property type="entry name" value="JetD_C"/>
    <property type="match status" value="1"/>
</dbReference>
<accession>A0A9X1VQA5</accession>
<feature type="domain" description="DUF3322" evidence="2">
    <location>
        <begin position="4"/>
        <end position="184"/>
    </location>
</feature>
<reference evidence="3" key="1">
    <citation type="submission" date="2022-02" db="EMBL/GenBank/DDBJ databases">
        <title>Polaribacter sp. MSW13, isolated from seawater.</title>
        <authorList>
            <person name="Kristyanto S."/>
            <person name="Jung J."/>
            <person name="Jeon C.O."/>
        </authorList>
    </citation>
    <scope>NUCLEOTIDE SEQUENCE</scope>
    <source>
        <strain evidence="3">MSW13</strain>
    </source>
</reference>
<comment type="caution">
    <text evidence="3">The sequence shown here is derived from an EMBL/GenBank/DDBJ whole genome shotgun (WGS) entry which is preliminary data.</text>
</comment>
<organism evidence="3 4">
    <name type="scientific">Polaribacter marinus</name>
    <dbReference type="NCBI Taxonomy" id="2916838"/>
    <lineage>
        <taxon>Bacteria</taxon>
        <taxon>Pseudomonadati</taxon>
        <taxon>Bacteroidota</taxon>
        <taxon>Flavobacteriia</taxon>
        <taxon>Flavobacteriales</taxon>
        <taxon>Flavobacteriaceae</taxon>
    </lineage>
</organism>
<dbReference type="EMBL" id="JAKQYM010000025">
    <property type="protein sequence ID" value="MCI2230462.1"/>
    <property type="molecule type" value="Genomic_DNA"/>
</dbReference>
<dbReference type="AlphaFoldDB" id="A0A9X1VQA5"/>
<proteinExistence type="predicted"/>
<feature type="domain" description="Wadjet protein JetD C-terminal" evidence="1">
    <location>
        <begin position="206"/>
        <end position="376"/>
    </location>
</feature>
<dbReference type="InterPro" id="IPR024534">
    <property type="entry name" value="JetD_C"/>
</dbReference>
<dbReference type="Pfam" id="PF11795">
    <property type="entry name" value="DUF3322"/>
    <property type="match status" value="1"/>
</dbReference>
<evidence type="ECO:0000313" key="3">
    <source>
        <dbReference type="EMBL" id="MCI2230462.1"/>
    </source>
</evidence>
<dbReference type="RefSeq" id="WP_242179590.1">
    <property type="nucleotide sequence ID" value="NZ_JAKQYM010000025.1"/>
</dbReference>
<dbReference type="InterPro" id="IPR024537">
    <property type="entry name" value="DUF3322"/>
</dbReference>
<name>A0A9X1VQA5_9FLAO</name>
<evidence type="ECO:0000313" key="4">
    <source>
        <dbReference type="Proteomes" id="UP001139369"/>
    </source>
</evidence>
<protein>
    <submittedName>
        <fullName evidence="3">DUF2220 family protein</fullName>
    </submittedName>
</protein>
<evidence type="ECO:0000259" key="2">
    <source>
        <dbReference type="Pfam" id="PF11795"/>
    </source>
</evidence>
<sequence>MITPQEIRKKAERKYIDYLKSLVSKTPFDKLIIRGDKKYTKSSLPEFEKEIKAIVSQSKEKNGYGYTLDFQKVKTKHLGTQDLPISIYFETERDFLKFLSKRKEVDFFKFNVNKITNVFPDLEEWIINKPIKVIQNQNNWDDILKVCLYFKHNPTPNLYIRELPIKVHTKFIENNRGVIKELLDIVISDYTQKDKKQFEKRFNLKYAEPQIRFKVLDKEISQRFFSGLDDIAIPISQFENLNLPIEKIIVFENKTNFYTALTLPKMNKTIALFGSGFSVSNLKNVEWFNHKKLLYWGDIDVQGFEILSQFRGYFPNVKSIFMDEETFEKFFEKDYGTISKVLTQLNLTEKEQMLYDILKENNWRLEQEKIPIDYVNSYFEKEYANA</sequence>
<dbReference type="Proteomes" id="UP001139369">
    <property type="component" value="Unassembled WGS sequence"/>
</dbReference>
<keyword evidence="4" id="KW-1185">Reference proteome</keyword>
<gene>
    <name evidence="3" type="ORF">MC378_14880</name>
</gene>
<evidence type="ECO:0000259" key="1">
    <source>
        <dbReference type="Pfam" id="PF09983"/>
    </source>
</evidence>